<sequence length="154" mass="17052">MKSGKQKMKSGFQSKKMKKKTTTPIPLTSFALRLPPTFYLLRLVPPPPPPLPFISIIPPPPIPTTIPLCLFCPSSSSTSAHNPTLGQYWNKPDEPVSSDGSVASDKTEDLGAGIEAVVELEDLGEKDGGSHSNSWRRRMNSSWRRRRRRGIGER</sequence>
<proteinExistence type="predicted"/>
<accession>A0AAV2CF72</accession>
<evidence type="ECO:0000313" key="3">
    <source>
        <dbReference type="Proteomes" id="UP001497516"/>
    </source>
</evidence>
<feature type="region of interest" description="Disordered" evidence="1">
    <location>
        <begin position="83"/>
        <end position="154"/>
    </location>
</feature>
<gene>
    <name evidence="2" type="ORF">LTRI10_LOCUS2818</name>
</gene>
<organism evidence="2 3">
    <name type="scientific">Linum trigynum</name>
    <dbReference type="NCBI Taxonomy" id="586398"/>
    <lineage>
        <taxon>Eukaryota</taxon>
        <taxon>Viridiplantae</taxon>
        <taxon>Streptophyta</taxon>
        <taxon>Embryophyta</taxon>
        <taxon>Tracheophyta</taxon>
        <taxon>Spermatophyta</taxon>
        <taxon>Magnoliopsida</taxon>
        <taxon>eudicotyledons</taxon>
        <taxon>Gunneridae</taxon>
        <taxon>Pentapetalae</taxon>
        <taxon>rosids</taxon>
        <taxon>fabids</taxon>
        <taxon>Malpighiales</taxon>
        <taxon>Linaceae</taxon>
        <taxon>Linum</taxon>
    </lineage>
</organism>
<evidence type="ECO:0000313" key="2">
    <source>
        <dbReference type="EMBL" id="CAL1355038.1"/>
    </source>
</evidence>
<dbReference type="AlphaFoldDB" id="A0AAV2CF72"/>
<keyword evidence="3" id="KW-1185">Reference proteome</keyword>
<evidence type="ECO:0000256" key="1">
    <source>
        <dbReference type="SAM" id="MobiDB-lite"/>
    </source>
</evidence>
<dbReference type="Proteomes" id="UP001497516">
    <property type="component" value="Chromosome 1"/>
</dbReference>
<feature type="compositionally biased region" description="Basic residues" evidence="1">
    <location>
        <begin position="134"/>
        <end position="154"/>
    </location>
</feature>
<feature type="region of interest" description="Disordered" evidence="1">
    <location>
        <begin position="1"/>
        <end position="21"/>
    </location>
</feature>
<reference evidence="2 3" key="1">
    <citation type="submission" date="2024-04" db="EMBL/GenBank/DDBJ databases">
        <authorList>
            <person name="Fracassetti M."/>
        </authorList>
    </citation>
    <scope>NUCLEOTIDE SEQUENCE [LARGE SCALE GENOMIC DNA]</scope>
</reference>
<protein>
    <submittedName>
        <fullName evidence="2">Uncharacterized protein</fullName>
    </submittedName>
</protein>
<name>A0AAV2CF72_9ROSI</name>
<dbReference type="EMBL" id="OZ034813">
    <property type="protein sequence ID" value="CAL1355038.1"/>
    <property type="molecule type" value="Genomic_DNA"/>
</dbReference>